<dbReference type="InterPro" id="IPR025269">
    <property type="entry name" value="SAM-like_dom"/>
</dbReference>
<keyword evidence="4" id="KW-0472">Membrane</keyword>
<keyword evidence="2" id="KW-0238">DNA-binding</keyword>
<dbReference type="GO" id="GO:0015074">
    <property type="term" value="P:DNA integration"/>
    <property type="evidence" value="ECO:0007669"/>
    <property type="project" value="InterPro"/>
</dbReference>
<dbReference type="InterPro" id="IPR035386">
    <property type="entry name" value="Arm-DNA-bind_5"/>
</dbReference>
<dbReference type="AlphaFoldDB" id="A0A1I6QCA3"/>
<gene>
    <name evidence="6" type="ORF">SAMN05660206_102255</name>
</gene>
<evidence type="ECO:0000256" key="3">
    <source>
        <dbReference type="ARBA" id="ARBA00023172"/>
    </source>
</evidence>
<evidence type="ECO:0000259" key="5">
    <source>
        <dbReference type="PROSITE" id="PS51898"/>
    </source>
</evidence>
<feature type="transmembrane region" description="Helical" evidence="4">
    <location>
        <begin position="22"/>
        <end position="45"/>
    </location>
</feature>
<dbReference type="EMBL" id="FOZZ01000002">
    <property type="protein sequence ID" value="SFS49920.1"/>
    <property type="molecule type" value="Genomic_DNA"/>
</dbReference>
<proteinExistence type="inferred from homology"/>
<name>A0A1I6QCA3_9SPHI</name>
<dbReference type="InterPro" id="IPR010998">
    <property type="entry name" value="Integrase_recombinase_N"/>
</dbReference>
<dbReference type="PROSITE" id="PS51898">
    <property type="entry name" value="TYR_RECOMBINASE"/>
    <property type="match status" value="1"/>
</dbReference>
<evidence type="ECO:0000256" key="2">
    <source>
        <dbReference type="ARBA" id="ARBA00023125"/>
    </source>
</evidence>
<organism evidence="6 7">
    <name type="scientific">Sphingobacterium wenxiniae</name>
    <dbReference type="NCBI Taxonomy" id="683125"/>
    <lineage>
        <taxon>Bacteria</taxon>
        <taxon>Pseudomonadati</taxon>
        <taxon>Bacteroidota</taxon>
        <taxon>Sphingobacteriia</taxon>
        <taxon>Sphingobacteriales</taxon>
        <taxon>Sphingobacteriaceae</taxon>
        <taxon>Sphingobacterium</taxon>
    </lineage>
</organism>
<dbReference type="Proteomes" id="UP000198785">
    <property type="component" value="Unassembled WGS sequence"/>
</dbReference>
<accession>A0A1I6QCA3</accession>
<dbReference type="Gene3D" id="1.10.443.10">
    <property type="entry name" value="Intergrase catalytic core"/>
    <property type="match status" value="1"/>
</dbReference>
<dbReference type="Pfam" id="PF00589">
    <property type="entry name" value="Phage_integrase"/>
    <property type="match status" value="1"/>
</dbReference>
<dbReference type="GO" id="GO:0006310">
    <property type="term" value="P:DNA recombination"/>
    <property type="evidence" value="ECO:0007669"/>
    <property type="project" value="UniProtKB-KW"/>
</dbReference>
<sequence length="465" mass="53696">MFGKSKVTKTLLSNITNNRFKMLYFSFLHDFSYCTVAHISLILSLRIVSMETTKKSTFKVLFYLKKNAPKKNGKVTVMCRITVNGKQSAFSTKLDISATNWDLKYGRVLGKSREAQAINGKLDKIRLGIEECYSKILKNEGTVNSAKLKNTFLGMESGELTFFKFYEQFLSDYEKKVNSGLRVNGTRSKYKTLLRHLRNFALTKYGYSDLSFNDLTSDFVQDFDYYLRDEQSLTHNTIWLYMIGFTTLCRLAISRKHLAFNPFSEYKNTKKDKDRGYLLRNELEQLVTFNCDKKKDELVKDLFVFSCFTGLSYSDMKGLRNSNIQDFFDGNQWIIIRRKKTATSSNVMLLDIPKMIIEKYAGFSKDGKVFPVPSNTVCNDSLKRISQQIDCLKEKKVTFHLARHTFATLFLSEGVPLESLSKMLGHKNIATTQIYAKILNEKVGKDMQKVSHKFKGMERSFITQL</sequence>
<feature type="domain" description="Tyr recombinase" evidence="5">
    <location>
        <begin position="273"/>
        <end position="448"/>
    </location>
</feature>
<dbReference type="SUPFAM" id="SSF56349">
    <property type="entry name" value="DNA breaking-rejoining enzymes"/>
    <property type="match status" value="1"/>
</dbReference>
<keyword evidence="7" id="KW-1185">Reference proteome</keyword>
<evidence type="ECO:0000313" key="6">
    <source>
        <dbReference type="EMBL" id="SFS49920.1"/>
    </source>
</evidence>
<keyword evidence="4" id="KW-0812">Transmembrane</keyword>
<dbReference type="PANTHER" id="PTHR30349:SF64">
    <property type="entry name" value="PROPHAGE INTEGRASE INTD-RELATED"/>
    <property type="match status" value="1"/>
</dbReference>
<reference evidence="6 7" key="1">
    <citation type="submission" date="2016-10" db="EMBL/GenBank/DDBJ databases">
        <authorList>
            <person name="de Groot N.N."/>
        </authorList>
    </citation>
    <scope>NUCLEOTIDE SEQUENCE [LARGE SCALE GENOMIC DNA]</scope>
    <source>
        <strain evidence="6 7">DSM 22789</strain>
    </source>
</reference>
<keyword evidence="3" id="KW-0233">DNA recombination</keyword>
<dbReference type="CDD" id="cd01185">
    <property type="entry name" value="INTN1_C_like"/>
    <property type="match status" value="1"/>
</dbReference>
<dbReference type="Pfam" id="PF13102">
    <property type="entry name" value="Phage_int_SAM_5"/>
    <property type="match status" value="1"/>
</dbReference>
<dbReference type="InterPro" id="IPR002104">
    <property type="entry name" value="Integrase_catalytic"/>
</dbReference>
<evidence type="ECO:0000256" key="4">
    <source>
        <dbReference type="SAM" id="Phobius"/>
    </source>
</evidence>
<evidence type="ECO:0000256" key="1">
    <source>
        <dbReference type="ARBA" id="ARBA00008857"/>
    </source>
</evidence>
<protein>
    <submittedName>
        <fullName evidence="6">Site-specific recombinase XerD</fullName>
    </submittedName>
</protein>
<dbReference type="Pfam" id="PF17293">
    <property type="entry name" value="Arm-DNA-bind_5"/>
    <property type="match status" value="1"/>
</dbReference>
<dbReference type="PANTHER" id="PTHR30349">
    <property type="entry name" value="PHAGE INTEGRASE-RELATED"/>
    <property type="match status" value="1"/>
</dbReference>
<dbReference type="InterPro" id="IPR050090">
    <property type="entry name" value="Tyrosine_recombinase_XerCD"/>
</dbReference>
<comment type="similarity">
    <text evidence="1">Belongs to the 'phage' integrase family.</text>
</comment>
<keyword evidence="4" id="KW-1133">Transmembrane helix</keyword>
<dbReference type="InterPro" id="IPR011010">
    <property type="entry name" value="DNA_brk_join_enz"/>
</dbReference>
<evidence type="ECO:0000313" key="7">
    <source>
        <dbReference type="Proteomes" id="UP000198785"/>
    </source>
</evidence>
<dbReference type="Gene3D" id="1.10.150.130">
    <property type="match status" value="1"/>
</dbReference>
<dbReference type="GO" id="GO:0003677">
    <property type="term" value="F:DNA binding"/>
    <property type="evidence" value="ECO:0007669"/>
    <property type="project" value="UniProtKB-KW"/>
</dbReference>
<dbReference type="STRING" id="683125.SAMN05660206_102255"/>
<dbReference type="InterPro" id="IPR013762">
    <property type="entry name" value="Integrase-like_cat_sf"/>
</dbReference>